<dbReference type="Proteomes" id="UP000268014">
    <property type="component" value="Unassembled WGS sequence"/>
</dbReference>
<dbReference type="WBParaSite" id="HPLM_0002013201-mRNA-1">
    <property type="protein sequence ID" value="HPLM_0002013201-mRNA-1"/>
    <property type="gene ID" value="HPLM_0002013201"/>
</dbReference>
<reference evidence="2 3" key="2">
    <citation type="submission" date="2018-11" db="EMBL/GenBank/DDBJ databases">
        <authorList>
            <consortium name="Pathogen Informatics"/>
        </authorList>
    </citation>
    <scope>NUCLEOTIDE SEQUENCE [LARGE SCALE GENOMIC DNA]</scope>
    <source>
        <strain evidence="2 3">MHpl1</strain>
    </source>
</reference>
<protein>
    <submittedName>
        <fullName evidence="4">30S ribosomal protein S21</fullName>
    </submittedName>
</protein>
<sequence>MREGMDEYKISARYKSKHEEALRHELDKASEKFRALSRRQGLRAPFREQDRPRRGGGRKNRRLERFQGPARDAMWITRQREWPVQVRMQTYAY</sequence>
<feature type="region of interest" description="Disordered" evidence="1">
    <location>
        <begin position="37"/>
        <end position="66"/>
    </location>
</feature>
<gene>
    <name evidence="2" type="ORF">HPLM_LOCUS20124</name>
</gene>
<reference evidence="4" key="1">
    <citation type="submission" date="2017-02" db="UniProtKB">
        <authorList>
            <consortium name="WormBaseParasite"/>
        </authorList>
    </citation>
    <scope>IDENTIFICATION</scope>
</reference>
<organism evidence="4">
    <name type="scientific">Haemonchus placei</name>
    <name type="common">Barber's pole worm</name>
    <dbReference type="NCBI Taxonomy" id="6290"/>
    <lineage>
        <taxon>Eukaryota</taxon>
        <taxon>Metazoa</taxon>
        <taxon>Ecdysozoa</taxon>
        <taxon>Nematoda</taxon>
        <taxon>Chromadorea</taxon>
        <taxon>Rhabditida</taxon>
        <taxon>Rhabditina</taxon>
        <taxon>Rhabditomorpha</taxon>
        <taxon>Strongyloidea</taxon>
        <taxon>Trichostrongylidae</taxon>
        <taxon>Haemonchus</taxon>
    </lineage>
</organism>
<proteinExistence type="predicted"/>
<accession>A0A0N4X6Z0</accession>
<evidence type="ECO:0000256" key="1">
    <source>
        <dbReference type="SAM" id="MobiDB-lite"/>
    </source>
</evidence>
<evidence type="ECO:0000313" key="3">
    <source>
        <dbReference type="Proteomes" id="UP000268014"/>
    </source>
</evidence>
<dbReference type="AlphaFoldDB" id="A0A0N4X6Z0"/>
<dbReference type="EMBL" id="UZAF01021873">
    <property type="protein sequence ID" value="VDO81597.1"/>
    <property type="molecule type" value="Genomic_DNA"/>
</dbReference>
<evidence type="ECO:0000313" key="2">
    <source>
        <dbReference type="EMBL" id="VDO81597.1"/>
    </source>
</evidence>
<evidence type="ECO:0000313" key="4">
    <source>
        <dbReference type="WBParaSite" id="HPLM_0002013201-mRNA-1"/>
    </source>
</evidence>
<keyword evidence="3" id="KW-1185">Reference proteome</keyword>
<name>A0A0N4X6Z0_HAEPC</name>